<name>A0ABY6MNN9_9BACT</name>
<keyword evidence="1" id="KW-0472">Membrane</keyword>
<keyword evidence="3" id="KW-1185">Reference proteome</keyword>
<gene>
    <name evidence="2" type="ORF">OM944_08955</name>
</gene>
<dbReference type="EMBL" id="CP110226">
    <property type="protein sequence ID" value="UZD24614.1"/>
    <property type="molecule type" value="Genomic_DNA"/>
</dbReference>
<dbReference type="RefSeq" id="WP_264811323.1">
    <property type="nucleotide sequence ID" value="NZ_CP110226.1"/>
</dbReference>
<accession>A0ABY6MNN9</accession>
<evidence type="ECO:0000313" key="3">
    <source>
        <dbReference type="Proteomes" id="UP001163156"/>
    </source>
</evidence>
<evidence type="ECO:0000256" key="1">
    <source>
        <dbReference type="SAM" id="Phobius"/>
    </source>
</evidence>
<dbReference type="InterPro" id="IPR021354">
    <property type="entry name" value="DUF2975"/>
</dbReference>
<keyword evidence="1" id="KW-0812">Transmembrane</keyword>
<reference evidence="2" key="1">
    <citation type="submission" date="2022-10" db="EMBL/GenBank/DDBJ databases">
        <title>Algoriphagus sp. a novel bacteria isolate from halophytes salicornia europaea.</title>
        <authorList>
            <person name="Peng Y."/>
            <person name="Jiang L."/>
            <person name="Lee J."/>
        </authorList>
    </citation>
    <scope>NUCLEOTIDE SEQUENCE</scope>
    <source>
        <strain evidence="2">TR-M5</strain>
    </source>
</reference>
<feature type="transmembrane region" description="Helical" evidence="1">
    <location>
        <begin position="68"/>
        <end position="90"/>
    </location>
</feature>
<protein>
    <submittedName>
        <fullName evidence="2">DUF2975 domain-containing protein</fullName>
    </submittedName>
</protein>
<feature type="transmembrane region" description="Helical" evidence="1">
    <location>
        <begin position="150"/>
        <end position="172"/>
    </location>
</feature>
<feature type="transmembrane region" description="Helical" evidence="1">
    <location>
        <begin position="12"/>
        <end position="42"/>
    </location>
</feature>
<dbReference type="Pfam" id="PF11188">
    <property type="entry name" value="DUF2975"/>
    <property type="match status" value="1"/>
</dbReference>
<organism evidence="2 3">
    <name type="scientific">Algoriphagus halophytocola</name>
    <dbReference type="NCBI Taxonomy" id="2991499"/>
    <lineage>
        <taxon>Bacteria</taxon>
        <taxon>Pseudomonadati</taxon>
        <taxon>Bacteroidota</taxon>
        <taxon>Cytophagia</taxon>
        <taxon>Cytophagales</taxon>
        <taxon>Cyclobacteriaceae</taxon>
        <taxon>Algoriphagus</taxon>
    </lineage>
</organism>
<sequence>MEIKITTHHTLLMLQVLAWIIFIGLCIEAGAVIVNSIITLFINPAGVSNFWQGKEYLASLLDLDSGHFLAMVLLMCIVMILKSTMFYLIVKLFSEKTLNLQKTFSLAIRRFILNLAYLSLGIGFFSHAGFKYAEWLSSQNALASADLSALHIAGSDVWLFLALILLVIAQLVKKGVEIQTENELTI</sequence>
<keyword evidence="1" id="KW-1133">Transmembrane helix</keyword>
<dbReference type="Proteomes" id="UP001163156">
    <property type="component" value="Chromosome"/>
</dbReference>
<evidence type="ECO:0000313" key="2">
    <source>
        <dbReference type="EMBL" id="UZD24614.1"/>
    </source>
</evidence>
<proteinExistence type="predicted"/>
<feature type="transmembrane region" description="Helical" evidence="1">
    <location>
        <begin position="111"/>
        <end position="130"/>
    </location>
</feature>